<evidence type="ECO:0000313" key="2">
    <source>
        <dbReference type="Proteomes" id="UP000770661"/>
    </source>
</evidence>
<keyword evidence="2" id="KW-1185">Reference proteome</keyword>
<reference evidence="1" key="1">
    <citation type="submission" date="2020-07" db="EMBL/GenBank/DDBJ databases">
        <title>The High-quality genome of the commercially important snow crab, Chionoecetes opilio.</title>
        <authorList>
            <person name="Jeong J.-H."/>
            <person name="Ryu S."/>
        </authorList>
    </citation>
    <scope>NUCLEOTIDE SEQUENCE</scope>
    <source>
        <strain evidence="1">MADBK_172401_WGS</strain>
        <tissue evidence="1">Digestive gland</tissue>
    </source>
</reference>
<dbReference type="EMBL" id="JACEEZ010020986">
    <property type="protein sequence ID" value="KAG0713885.1"/>
    <property type="molecule type" value="Genomic_DNA"/>
</dbReference>
<sequence>MSVVAAEDPRRWTRSSGRLDGHLSPPFTVLRMTRLFNRMQYSISTSNTTPTALRRGLAVGHEAREVRSRSRRAMTPTGHPGCLEDSGFTLLLAPRRVFVIVTHMTWLYDMPFLHMEHLCRERSEAVRCPCVGAITSPLPTGLPAFRAGQRYSDL</sequence>
<accession>A0A8J4Y354</accession>
<comment type="caution">
    <text evidence="1">The sequence shown here is derived from an EMBL/GenBank/DDBJ whole genome shotgun (WGS) entry which is preliminary data.</text>
</comment>
<proteinExistence type="predicted"/>
<organism evidence="1 2">
    <name type="scientific">Chionoecetes opilio</name>
    <name type="common">Atlantic snow crab</name>
    <name type="synonym">Cancer opilio</name>
    <dbReference type="NCBI Taxonomy" id="41210"/>
    <lineage>
        <taxon>Eukaryota</taxon>
        <taxon>Metazoa</taxon>
        <taxon>Ecdysozoa</taxon>
        <taxon>Arthropoda</taxon>
        <taxon>Crustacea</taxon>
        <taxon>Multicrustacea</taxon>
        <taxon>Malacostraca</taxon>
        <taxon>Eumalacostraca</taxon>
        <taxon>Eucarida</taxon>
        <taxon>Decapoda</taxon>
        <taxon>Pleocyemata</taxon>
        <taxon>Brachyura</taxon>
        <taxon>Eubrachyura</taxon>
        <taxon>Majoidea</taxon>
        <taxon>Majidae</taxon>
        <taxon>Chionoecetes</taxon>
    </lineage>
</organism>
<dbReference type="Proteomes" id="UP000770661">
    <property type="component" value="Unassembled WGS sequence"/>
</dbReference>
<evidence type="ECO:0000313" key="1">
    <source>
        <dbReference type="EMBL" id="KAG0713885.1"/>
    </source>
</evidence>
<protein>
    <submittedName>
        <fullName evidence="1">Uncharacterized protein</fullName>
    </submittedName>
</protein>
<gene>
    <name evidence="1" type="ORF">GWK47_015204</name>
</gene>
<dbReference type="AlphaFoldDB" id="A0A8J4Y354"/>
<name>A0A8J4Y354_CHIOP</name>